<sequence>MPVRNSLVPAVWIVLLTVGIGPLMALLADDSYLLSIFERFLIYAVAAVSLNLILGYGGMVSFGHAVYLGIGAYATGILADAGVSALWIQAPVVLLASAGAAALIGMVALRTSGVHFIMITLALAQILYYLAQSSSAFGGDDGMVLRERSTLWPGYDAFDPWHFYAFVAVSAVLLVWLVDHVIRSDFGRRLVAVRENSQRANALGFDATATKLLAFVIAGAVCGLAGLLLANQSEFATPSYSNWQRSGELLAIVILGGVGTRFGPIYGALAFVVVEHLLTGITSHWPILFGPLLILVVLFFHSGLSGAVSMLGEKLRTRQTAEVAR</sequence>
<dbReference type="Pfam" id="PF02653">
    <property type="entry name" value="BPD_transp_2"/>
    <property type="match status" value="1"/>
</dbReference>
<feature type="transmembrane region" description="Helical" evidence="6">
    <location>
        <begin position="6"/>
        <end position="28"/>
    </location>
</feature>
<keyword evidence="5 6" id="KW-0472">Membrane</keyword>
<keyword evidence="4 6" id="KW-1133">Transmembrane helix</keyword>
<name>A0ABV6AIT5_9HYPH</name>
<keyword evidence="8" id="KW-1185">Reference proteome</keyword>
<keyword evidence="3 6" id="KW-0812">Transmembrane</keyword>
<evidence type="ECO:0000256" key="3">
    <source>
        <dbReference type="ARBA" id="ARBA00022692"/>
    </source>
</evidence>
<dbReference type="InterPro" id="IPR043428">
    <property type="entry name" value="LivM-like"/>
</dbReference>
<evidence type="ECO:0000256" key="5">
    <source>
        <dbReference type="ARBA" id="ARBA00023136"/>
    </source>
</evidence>
<dbReference type="PANTHER" id="PTHR30482:SF17">
    <property type="entry name" value="ABC TRANSPORTER ATP-BINDING PROTEIN"/>
    <property type="match status" value="1"/>
</dbReference>
<dbReference type="RefSeq" id="WP_377263071.1">
    <property type="nucleotide sequence ID" value="NZ_JBHMAA010000018.1"/>
</dbReference>
<dbReference type="InterPro" id="IPR001851">
    <property type="entry name" value="ABC_transp_permease"/>
</dbReference>
<evidence type="ECO:0000313" key="8">
    <source>
        <dbReference type="Proteomes" id="UP001589692"/>
    </source>
</evidence>
<feature type="transmembrane region" description="Helical" evidence="6">
    <location>
        <begin position="203"/>
        <end position="229"/>
    </location>
</feature>
<keyword evidence="2" id="KW-1003">Cell membrane</keyword>
<proteinExistence type="predicted"/>
<dbReference type="EMBL" id="JBHMAA010000018">
    <property type="protein sequence ID" value="MFB9950537.1"/>
    <property type="molecule type" value="Genomic_DNA"/>
</dbReference>
<feature type="transmembrane region" description="Helical" evidence="6">
    <location>
        <begin position="40"/>
        <end position="66"/>
    </location>
</feature>
<comment type="subcellular location">
    <subcellularLocation>
        <location evidence="1">Cell membrane</location>
        <topology evidence="1">Multi-pass membrane protein</topology>
    </subcellularLocation>
</comment>
<feature type="transmembrane region" description="Helical" evidence="6">
    <location>
        <begin position="161"/>
        <end position="182"/>
    </location>
</feature>
<feature type="transmembrane region" description="Helical" evidence="6">
    <location>
        <begin position="249"/>
        <end position="273"/>
    </location>
</feature>
<feature type="transmembrane region" description="Helical" evidence="6">
    <location>
        <begin position="114"/>
        <end position="131"/>
    </location>
</feature>
<feature type="transmembrane region" description="Helical" evidence="6">
    <location>
        <begin position="86"/>
        <end position="107"/>
    </location>
</feature>
<dbReference type="CDD" id="cd06581">
    <property type="entry name" value="TM_PBP1_LivM_like"/>
    <property type="match status" value="1"/>
</dbReference>
<dbReference type="PANTHER" id="PTHR30482">
    <property type="entry name" value="HIGH-AFFINITY BRANCHED-CHAIN AMINO ACID TRANSPORT SYSTEM PERMEASE"/>
    <property type="match status" value="1"/>
</dbReference>
<comment type="caution">
    <text evidence="7">The sequence shown here is derived from an EMBL/GenBank/DDBJ whole genome shotgun (WGS) entry which is preliminary data.</text>
</comment>
<protein>
    <submittedName>
        <fullName evidence="7">Branched-chain amino acid ABC transporter permease</fullName>
    </submittedName>
</protein>
<organism evidence="7 8">
    <name type="scientific">Rhizobium puerariae</name>
    <dbReference type="NCBI Taxonomy" id="1585791"/>
    <lineage>
        <taxon>Bacteria</taxon>
        <taxon>Pseudomonadati</taxon>
        <taxon>Pseudomonadota</taxon>
        <taxon>Alphaproteobacteria</taxon>
        <taxon>Hyphomicrobiales</taxon>
        <taxon>Rhizobiaceae</taxon>
        <taxon>Rhizobium/Agrobacterium group</taxon>
        <taxon>Rhizobium</taxon>
    </lineage>
</organism>
<accession>A0ABV6AIT5</accession>
<evidence type="ECO:0000313" key="7">
    <source>
        <dbReference type="EMBL" id="MFB9950537.1"/>
    </source>
</evidence>
<evidence type="ECO:0000256" key="4">
    <source>
        <dbReference type="ARBA" id="ARBA00022989"/>
    </source>
</evidence>
<feature type="transmembrane region" description="Helical" evidence="6">
    <location>
        <begin position="285"/>
        <end position="304"/>
    </location>
</feature>
<evidence type="ECO:0000256" key="2">
    <source>
        <dbReference type="ARBA" id="ARBA00022475"/>
    </source>
</evidence>
<evidence type="ECO:0000256" key="6">
    <source>
        <dbReference type="SAM" id="Phobius"/>
    </source>
</evidence>
<evidence type="ECO:0000256" key="1">
    <source>
        <dbReference type="ARBA" id="ARBA00004651"/>
    </source>
</evidence>
<dbReference type="Proteomes" id="UP001589692">
    <property type="component" value="Unassembled WGS sequence"/>
</dbReference>
<gene>
    <name evidence="7" type="ORF">ACFFP0_16905</name>
</gene>
<reference evidence="7 8" key="1">
    <citation type="submission" date="2024-09" db="EMBL/GenBank/DDBJ databases">
        <authorList>
            <person name="Sun Q."/>
            <person name="Mori K."/>
        </authorList>
    </citation>
    <scope>NUCLEOTIDE SEQUENCE [LARGE SCALE GENOMIC DNA]</scope>
    <source>
        <strain evidence="7 8">TBRC 4938</strain>
    </source>
</reference>